<dbReference type="GO" id="GO:0004623">
    <property type="term" value="F:phospholipase A2 activity"/>
    <property type="evidence" value="ECO:0007669"/>
    <property type="project" value="TreeGrafter"/>
</dbReference>
<dbReference type="InterPro" id="IPR016035">
    <property type="entry name" value="Acyl_Trfase/lysoPLipase"/>
</dbReference>
<proteinExistence type="inferred from homology"/>
<evidence type="ECO:0000256" key="6">
    <source>
        <dbReference type="ARBA" id="ARBA00023098"/>
    </source>
</evidence>
<dbReference type="GeneID" id="37008985"/>
<dbReference type="GO" id="GO:0005783">
    <property type="term" value="C:endoplasmic reticulum"/>
    <property type="evidence" value="ECO:0007669"/>
    <property type="project" value="TreeGrafter"/>
</dbReference>
<keyword evidence="14" id="KW-1185">Reference proteome</keyword>
<keyword evidence="3 10" id="KW-0732">Signal</keyword>
<feature type="region of interest" description="Disordered" evidence="11">
    <location>
        <begin position="21"/>
        <end position="89"/>
    </location>
</feature>
<dbReference type="PANTHER" id="PTHR10728">
    <property type="entry name" value="CYTOSOLIC PHOSPHOLIPASE A2"/>
    <property type="match status" value="1"/>
</dbReference>
<evidence type="ECO:0000256" key="9">
    <source>
        <dbReference type="PROSITE-ProRule" id="PRU00555"/>
    </source>
</evidence>
<dbReference type="InterPro" id="IPR002642">
    <property type="entry name" value="LysoPLipase_cat_dom"/>
</dbReference>
<dbReference type="SUPFAM" id="SSF52151">
    <property type="entry name" value="FabD/lysophospholipase-like"/>
    <property type="match status" value="1"/>
</dbReference>
<organism evidence="13 14">
    <name type="scientific">Candidozyma haemuli</name>
    <dbReference type="NCBI Taxonomy" id="45357"/>
    <lineage>
        <taxon>Eukaryota</taxon>
        <taxon>Fungi</taxon>
        <taxon>Dikarya</taxon>
        <taxon>Ascomycota</taxon>
        <taxon>Saccharomycotina</taxon>
        <taxon>Pichiomycetes</taxon>
        <taxon>Metschnikowiaceae</taxon>
        <taxon>Candidozyma</taxon>
    </lineage>
</organism>
<feature type="compositionally biased region" description="Low complexity" evidence="11">
    <location>
        <begin position="30"/>
        <end position="71"/>
    </location>
</feature>
<dbReference type="VEuPathDB" id="FungiDB:CXQ85_003655"/>
<dbReference type="GO" id="GO:0005886">
    <property type="term" value="C:plasma membrane"/>
    <property type="evidence" value="ECO:0007669"/>
    <property type="project" value="TreeGrafter"/>
</dbReference>
<dbReference type="RefSeq" id="XP_025340737.1">
    <property type="nucleotide sequence ID" value="XM_025487289.1"/>
</dbReference>
<feature type="chain" id="PRO_5015798187" description="Lysophospholipase" evidence="10">
    <location>
        <begin position="17"/>
        <end position="727"/>
    </location>
</feature>
<keyword evidence="5 9" id="KW-0442">Lipid degradation</keyword>
<evidence type="ECO:0000256" key="11">
    <source>
        <dbReference type="SAM" id="MobiDB-lite"/>
    </source>
</evidence>
<dbReference type="GO" id="GO:0046475">
    <property type="term" value="P:glycerophospholipid catabolic process"/>
    <property type="evidence" value="ECO:0007669"/>
    <property type="project" value="TreeGrafter"/>
</dbReference>
<comment type="caution">
    <text evidence="13">The sequence shown here is derived from an EMBL/GenBank/DDBJ whole genome shotgun (WGS) entry which is preliminary data.</text>
</comment>
<evidence type="ECO:0000259" key="12">
    <source>
        <dbReference type="PROSITE" id="PS51210"/>
    </source>
</evidence>
<feature type="region of interest" description="Disordered" evidence="11">
    <location>
        <begin position="651"/>
        <end position="706"/>
    </location>
</feature>
<dbReference type="AlphaFoldDB" id="A0A2V1ANE9"/>
<evidence type="ECO:0000256" key="8">
    <source>
        <dbReference type="ARBA" id="ARBA00059407"/>
    </source>
</evidence>
<evidence type="ECO:0000313" key="14">
    <source>
        <dbReference type="Proteomes" id="UP000244309"/>
    </source>
</evidence>
<keyword evidence="6 9" id="KW-0443">Lipid metabolism</keyword>
<dbReference type="EMBL" id="PKFO01000002">
    <property type="protein sequence ID" value="PVH19797.1"/>
    <property type="molecule type" value="Genomic_DNA"/>
</dbReference>
<name>A0A2V1ANE9_9ASCO</name>
<evidence type="ECO:0000256" key="10">
    <source>
        <dbReference type="RuleBase" id="RU362103"/>
    </source>
</evidence>
<feature type="compositionally biased region" description="Polar residues" evidence="11">
    <location>
        <begin position="72"/>
        <end position="82"/>
    </location>
</feature>
<evidence type="ECO:0000256" key="7">
    <source>
        <dbReference type="ARBA" id="ARBA00023180"/>
    </source>
</evidence>
<protein>
    <recommendedName>
        <fullName evidence="2 10">Lysophospholipase</fullName>
        <ecNumber evidence="2 10">3.1.1.5</ecNumber>
    </recommendedName>
</protein>
<feature type="compositionally biased region" description="Low complexity" evidence="11">
    <location>
        <begin position="654"/>
        <end position="706"/>
    </location>
</feature>
<evidence type="ECO:0000256" key="4">
    <source>
        <dbReference type="ARBA" id="ARBA00022801"/>
    </source>
</evidence>
<keyword evidence="4 9" id="KW-0378">Hydrolase</keyword>
<comment type="catalytic activity">
    <reaction evidence="10">
        <text>a 1-acyl-sn-glycero-3-phosphocholine + H2O = sn-glycerol 3-phosphocholine + a fatty acid + H(+)</text>
        <dbReference type="Rhea" id="RHEA:15177"/>
        <dbReference type="ChEBI" id="CHEBI:15377"/>
        <dbReference type="ChEBI" id="CHEBI:15378"/>
        <dbReference type="ChEBI" id="CHEBI:16870"/>
        <dbReference type="ChEBI" id="CHEBI:28868"/>
        <dbReference type="ChEBI" id="CHEBI:58168"/>
        <dbReference type="EC" id="3.1.1.5"/>
    </reaction>
</comment>
<dbReference type="OrthoDB" id="4084751at2759"/>
<dbReference type="GO" id="GO:0004622">
    <property type="term" value="F:phosphatidylcholine lysophospholipase activity"/>
    <property type="evidence" value="ECO:0007669"/>
    <property type="project" value="UniProtKB-EC"/>
</dbReference>
<dbReference type="EC" id="3.1.1.5" evidence="2 10"/>
<dbReference type="GO" id="GO:0005576">
    <property type="term" value="C:extracellular region"/>
    <property type="evidence" value="ECO:0007669"/>
    <property type="project" value="TreeGrafter"/>
</dbReference>
<dbReference type="Proteomes" id="UP000244309">
    <property type="component" value="Unassembled WGS sequence"/>
</dbReference>
<evidence type="ECO:0000256" key="1">
    <source>
        <dbReference type="ARBA" id="ARBA00008780"/>
    </source>
</evidence>
<gene>
    <name evidence="13" type="ORF">CXQ85_003655</name>
</gene>
<reference evidence="13 14" key="1">
    <citation type="submission" date="2017-12" db="EMBL/GenBank/DDBJ databases">
        <title>Genome Sequence of a Multidrug-Resistant Candida haemulonii Isolate from a Patient with Chronic Leg Ulcers in Israel.</title>
        <authorList>
            <person name="Chow N.A."/>
            <person name="Gade L."/>
            <person name="Batra D."/>
            <person name="Rowe L.A."/>
            <person name="Ben-Ami R."/>
            <person name="Loparev V.N."/>
            <person name="Litvintseva A.P."/>
        </authorList>
    </citation>
    <scope>NUCLEOTIDE SEQUENCE [LARGE SCALE GENOMIC DNA]</scope>
    <source>
        <strain evidence="13 14">B11899</strain>
    </source>
</reference>
<dbReference type="PANTHER" id="PTHR10728:SF33">
    <property type="entry name" value="LYSOPHOSPHOLIPASE 1-RELATED"/>
    <property type="match status" value="1"/>
</dbReference>
<dbReference type="Pfam" id="PF01735">
    <property type="entry name" value="PLA2_B"/>
    <property type="match status" value="1"/>
</dbReference>
<dbReference type="PROSITE" id="PS51210">
    <property type="entry name" value="PLA2C"/>
    <property type="match status" value="1"/>
</dbReference>
<comment type="function">
    <text evidence="8">Catalyzes the release of fatty acids from lysophospholipids. Phospholipase B may well contribute to pathogenicity by abetting the fungus in damaging and traversing host cell membranes, processes which likely increase the rapidity of disseminated infection.</text>
</comment>
<dbReference type="SMART" id="SM00022">
    <property type="entry name" value="PLAc"/>
    <property type="match status" value="1"/>
</dbReference>
<keyword evidence="7" id="KW-0325">Glycoprotein</keyword>
<accession>A0A2V1ANE9</accession>
<dbReference type="FunFam" id="3.40.1090.10:FF:000010">
    <property type="entry name" value="Lysophospholipase"/>
    <property type="match status" value="1"/>
</dbReference>
<dbReference type="STRING" id="45357.A0A2V1ANE9"/>
<comment type="similarity">
    <text evidence="1 10">Belongs to the lysophospholipase family.</text>
</comment>
<sequence length="727" mass="79225">MRLTYSLVALLATSHAISIWPFGGDDDDNSSSSSVSESSTESSSAEASSTSNAETSSSESSSSSSESESTTFGVPTTETSTGDGLAYAPRQTECPDFDIVRNASSLNEAEVEYVQQRQEITNEKLIDFLDDIAQIPDFDAKKFINDNKDTHNISIGLAFSGGGYRAMLCGAGELLALDDRYKDSKSRGLGGLLQSSTYLAGLSGGGWLLGTLVLNNWISVADILEPDSGIWDLEDSIFNPNGLNLVRNIRYYNALREALDKKDEFGFATSLTDVWGRALSSQFFNEDEVPRGGENLTWSGIKELGSYKNHSMPYPIMIANGRNPNTVIINENSTVYEISPNELGSWDPSLRSFVNIAYMGTKLEGGKPNTSECISHFDNAGFMMGTSSSLFNQGLLRLPGTDLNWALKRIIEMILNPLSKNEVDIAVHEPNPFYKTEYGDSEEILSDSSLHLVDGGEDQQNVPLYPLIQKSRKVDVIFGFDNSADTDENWPNGTSFVHTFHRQFAKQGKGTPFPFVPSTQDFLRGGLNERPVFFGCDAKNLSDLVAFHDDDYKTTDVPLVIYMPNSPHSHEANSSTYNMSYDDEEKLNHIQNGFEVSSRGNYTNDREWPTCVGCAIIRRQQERLDEEQSKECKRCFERYCWTGDIEDTPQSSIGSALSGAATRTTSGGTENTVDTSSTPTSSSTGSGSSDESTGSDSSSTSSEGGSNPVFVELGSLIVAALGALSIL</sequence>
<feature type="signal peptide" evidence="10">
    <location>
        <begin position="1"/>
        <end position="16"/>
    </location>
</feature>
<evidence type="ECO:0000256" key="2">
    <source>
        <dbReference type="ARBA" id="ARBA00013274"/>
    </source>
</evidence>
<dbReference type="GO" id="GO:0005829">
    <property type="term" value="C:cytosol"/>
    <property type="evidence" value="ECO:0007669"/>
    <property type="project" value="TreeGrafter"/>
</dbReference>
<evidence type="ECO:0000313" key="13">
    <source>
        <dbReference type="EMBL" id="PVH19797.1"/>
    </source>
</evidence>
<evidence type="ECO:0000256" key="3">
    <source>
        <dbReference type="ARBA" id="ARBA00022729"/>
    </source>
</evidence>
<evidence type="ECO:0000256" key="5">
    <source>
        <dbReference type="ARBA" id="ARBA00022963"/>
    </source>
</evidence>
<feature type="domain" description="PLA2c" evidence="12">
    <location>
        <begin position="93"/>
        <end position="646"/>
    </location>
</feature>
<dbReference type="Gene3D" id="3.40.1090.10">
    <property type="entry name" value="Cytosolic phospholipase A2 catalytic domain"/>
    <property type="match status" value="1"/>
</dbReference>